<dbReference type="EMBL" id="VFOX01000002">
    <property type="protein sequence ID" value="TQL81850.1"/>
    <property type="molecule type" value="Genomic_DNA"/>
</dbReference>
<evidence type="ECO:0008006" key="4">
    <source>
        <dbReference type="Google" id="ProtNLM"/>
    </source>
</evidence>
<gene>
    <name evidence="2" type="ORF">FB560_3330</name>
</gene>
<proteinExistence type="predicted"/>
<evidence type="ECO:0000256" key="1">
    <source>
        <dbReference type="SAM" id="Phobius"/>
    </source>
</evidence>
<feature type="transmembrane region" description="Helical" evidence="1">
    <location>
        <begin position="61"/>
        <end position="84"/>
    </location>
</feature>
<accession>A0A543BAJ1</accession>
<keyword evidence="3" id="KW-1185">Reference proteome</keyword>
<name>A0A543BAJ1_9MICO</name>
<dbReference type="AlphaFoldDB" id="A0A543BAJ1"/>
<dbReference type="Proteomes" id="UP000317209">
    <property type="component" value="Unassembled WGS sequence"/>
</dbReference>
<keyword evidence="1" id="KW-1133">Transmembrane helix</keyword>
<evidence type="ECO:0000313" key="2">
    <source>
        <dbReference type="EMBL" id="TQL81850.1"/>
    </source>
</evidence>
<evidence type="ECO:0000313" key="3">
    <source>
        <dbReference type="Proteomes" id="UP000317209"/>
    </source>
</evidence>
<organism evidence="2 3">
    <name type="scientific">Microbacterium saperdae</name>
    <dbReference type="NCBI Taxonomy" id="69368"/>
    <lineage>
        <taxon>Bacteria</taxon>
        <taxon>Bacillati</taxon>
        <taxon>Actinomycetota</taxon>
        <taxon>Actinomycetes</taxon>
        <taxon>Micrococcales</taxon>
        <taxon>Microbacteriaceae</taxon>
        <taxon>Microbacterium</taxon>
    </lineage>
</organism>
<reference evidence="2 3" key="1">
    <citation type="submission" date="2019-06" db="EMBL/GenBank/DDBJ databases">
        <title>Sequencing the genomes of 1000 actinobacteria strains.</title>
        <authorList>
            <person name="Klenk H.-P."/>
        </authorList>
    </citation>
    <scope>NUCLEOTIDE SEQUENCE [LARGE SCALE GENOMIC DNA]</scope>
    <source>
        <strain evidence="2 3">DSM 20169</strain>
    </source>
</reference>
<protein>
    <recommendedName>
        <fullName evidence="4">CU044_5270 family protein</fullName>
    </recommendedName>
</protein>
<keyword evidence="1" id="KW-0812">Transmembrane</keyword>
<keyword evidence="1" id="KW-0472">Membrane</keyword>
<sequence length="331" mass="35417">MNDLLSTLLHAADPGTVKRGDPLSERGLRELAACEAREEATARSSRRTSIFSARRSVRWPVPLAAGGAFLVLLFVAVFAVTSVLRPVPAVAATPPLLELASVPQSAPELLKEMESMRRAGEPPARTIRVQSWALNTSIAEDGTIESSVVEPQWSETTVLPDGSMHYRLIAAEPFPGQDDDGLPEPGTVLVDEVFLPGDWDSPVEEEPPTLVGDVAEYLVALTGEDTLTAGQTIREISTIVSNTLLTPGQEAALIGYLSTLGGIQVSGSTTDRLGRTGIVFSATDRDPGQFEDRLIISPSSGRILAVETLYIGSARTDIESPAVIDYTAWER</sequence>
<comment type="caution">
    <text evidence="2">The sequence shown here is derived from an EMBL/GenBank/DDBJ whole genome shotgun (WGS) entry which is preliminary data.</text>
</comment>